<gene>
    <name evidence="2" type="ORF">KIN20_018019</name>
</gene>
<keyword evidence="3" id="KW-1185">Reference proteome</keyword>
<proteinExistence type="predicted"/>
<comment type="caution">
    <text evidence="2">The sequence shown here is derived from an EMBL/GenBank/DDBJ whole genome shotgun (WGS) entry which is preliminary data.</text>
</comment>
<evidence type="ECO:0000313" key="3">
    <source>
        <dbReference type="Proteomes" id="UP001196413"/>
    </source>
</evidence>
<name>A0AAD5N349_PARTN</name>
<accession>A0AAD5N349</accession>
<feature type="region of interest" description="Disordered" evidence="1">
    <location>
        <begin position="42"/>
        <end position="61"/>
    </location>
</feature>
<dbReference type="AlphaFoldDB" id="A0AAD5N349"/>
<reference evidence="2" key="1">
    <citation type="submission" date="2021-06" db="EMBL/GenBank/DDBJ databases">
        <title>Parelaphostrongylus tenuis whole genome reference sequence.</title>
        <authorList>
            <person name="Garwood T.J."/>
            <person name="Larsen P.A."/>
            <person name="Fountain-Jones N.M."/>
            <person name="Garbe J.R."/>
            <person name="Macchietto M.G."/>
            <person name="Kania S.A."/>
            <person name="Gerhold R.W."/>
            <person name="Richards J.E."/>
            <person name="Wolf T.M."/>
        </authorList>
    </citation>
    <scope>NUCLEOTIDE SEQUENCE</scope>
    <source>
        <strain evidence="2">MNPRO001-30</strain>
        <tissue evidence="2">Meninges</tissue>
    </source>
</reference>
<sequence>MLGPTTAVKGFCPFKISSDQTVNTLCLHPLDSTVGLLCRGERNNSKRTLPPSQTPSVTIKPQLDAPLTEPFLTTLKCDAANDAVARRPRKAPVTEWQIEMEDMRSTINNVNSSTFAPKSLKLSLTESCE</sequence>
<dbReference type="EMBL" id="JAHQIW010003596">
    <property type="protein sequence ID" value="KAJ1359326.1"/>
    <property type="molecule type" value="Genomic_DNA"/>
</dbReference>
<evidence type="ECO:0000313" key="2">
    <source>
        <dbReference type="EMBL" id="KAJ1359326.1"/>
    </source>
</evidence>
<protein>
    <submittedName>
        <fullName evidence="2">Uncharacterized protein</fullName>
    </submittedName>
</protein>
<feature type="compositionally biased region" description="Polar residues" evidence="1">
    <location>
        <begin position="46"/>
        <end position="59"/>
    </location>
</feature>
<dbReference type="Proteomes" id="UP001196413">
    <property type="component" value="Unassembled WGS sequence"/>
</dbReference>
<evidence type="ECO:0000256" key="1">
    <source>
        <dbReference type="SAM" id="MobiDB-lite"/>
    </source>
</evidence>
<organism evidence="2 3">
    <name type="scientific">Parelaphostrongylus tenuis</name>
    <name type="common">Meningeal worm</name>
    <dbReference type="NCBI Taxonomy" id="148309"/>
    <lineage>
        <taxon>Eukaryota</taxon>
        <taxon>Metazoa</taxon>
        <taxon>Ecdysozoa</taxon>
        <taxon>Nematoda</taxon>
        <taxon>Chromadorea</taxon>
        <taxon>Rhabditida</taxon>
        <taxon>Rhabditina</taxon>
        <taxon>Rhabditomorpha</taxon>
        <taxon>Strongyloidea</taxon>
        <taxon>Metastrongylidae</taxon>
        <taxon>Parelaphostrongylus</taxon>
    </lineage>
</organism>